<dbReference type="AlphaFoldDB" id="A0A9X1NH73"/>
<sequence length="97" mass="10387">MLSLEIPVVTVHGEASRVLVRVAESKAVEFWYAEIRHGVIPLRWLHAWVDQLTARAPGRFGGVVLTTGPAGGVLLSIAPEIIDLPLAAADLDALLGR</sequence>
<name>A0A9X1NH73_9ACTN</name>
<proteinExistence type="predicted"/>
<evidence type="ECO:0000313" key="2">
    <source>
        <dbReference type="Proteomes" id="UP001138997"/>
    </source>
</evidence>
<dbReference type="RefSeq" id="WP_231447798.1">
    <property type="nucleotide sequence ID" value="NZ_JAJOMB010000019.1"/>
</dbReference>
<reference evidence="1" key="1">
    <citation type="submission" date="2021-11" db="EMBL/GenBank/DDBJ databases">
        <title>Streptomyces corallinus and Kineosporia corallina sp. nov., two new coral-derived marine actinobacteria.</title>
        <authorList>
            <person name="Buangrab K."/>
            <person name="Sutthacheep M."/>
            <person name="Yeemin T."/>
            <person name="Harunari E."/>
            <person name="Igarashi Y."/>
            <person name="Sripreechasak P."/>
            <person name="Kanchanasin P."/>
            <person name="Tanasupawat S."/>
            <person name="Phongsopitanun W."/>
        </authorList>
    </citation>
    <scope>NUCLEOTIDE SEQUENCE</scope>
    <source>
        <strain evidence="1">JCM 31032</strain>
    </source>
</reference>
<comment type="caution">
    <text evidence="1">The sequence shown here is derived from an EMBL/GenBank/DDBJ whole genome shotgun (WGS) entry which is preliminary data.</text>
</comment>
<organism evidence="1 2">
    <name type="scientific">Kineosporia babensis</name>
    <dbReference type="NCBI Taxonomy" id="499548"/>
    <lineage>
        <taxon>Bacteria</taxon>
        <taxon>Bacillati</taxon>
        <taxon>Actinomycetota</taxon>
        <taxon>Actinomycetes</taxon>
        <taxon>Kineosporiales</taxon>
        <taxon>Kineosporiaceae</taxon>
        <taxon>Kineosporia</taxon>
    </lineage>
</organism>
<protein>
    <submittedName>
        <fullName evidence="1">Uncharacterized protein</fullName>
    </submittedName>
</protein>
<gene>
    <name evidence="1" type="ORF">LR394_29220</name>
</gene>
<keyword evidence="2" id="KW-1185">Reference proteome</keyword>
<dbReference type="EMBL" id="JAJOMB010000019">
    <property type="protein sequence ID" value="MCD5314992.1"/>
    <property type="molecule type" value="Genomic_DNA"/>
</dbReference>
<dbReference type="Proteomes" id="UP001138997">
    <property type="component" value="Unassembled WGS sequence"/>
</dbReference>
<accession>A0A9X1NH73</accession>
<evidence type="ECO:0000313" key="1">
    <source>
        <dbReference type="EMBL" id="MCD5314992.1"/>
    </source>
</evidence>